<dbReference type="Gene3D" id="3.30.160.60">
    <property type="entry name" value="Classic Zinc Finger"/>
    <property type="match status" value="10"/>
</dbReference>
<dbReference type="InterPro" id="IPR013087">
    <property type="entry name" value="Znf_C2H2_type"/>
</dbReference>
<feature type="domain" description="C2H2-type" evidence="14">
    <location>
        <begin position="715"/>
        <end position="742"/>
    </location>
</feature>
<feature type="compositionally biased region" description="Basic and acidic residues" evidence="13">
    <location>
        <begin position="108"/>
        <end position="117"/>
    </location>
</feature>
<comment type="similarity">
    <text evidence="3">Belongs to the krueppel C2H2-type zinc-finger protein family.</text>
</comment>
<feature type="region of interest" description="Disordered" evidence="13">
    <location>
        <begin position="346"/>
        <end position="367"/>
    </location>
</feature>
<evidence type="ECO:0000256" key="8">
    <source>
        <dbReference type="ARBA" id="ARBA00023015"/>
    </source>
</evidence>
<feature type="compositionally biased region" description="Basic residues" evidence="13">
    <location>
        <begin position="87"/>
        <end position="99"/>
    </location>
</feature>
<keyword evidence="9" id="KW-0238">DNA-binding</keyword>
<dbReference type="SMART" id="SM00349">
    <property type="entry name" value="KRAB"/>
    <property type="match status" value="1"/>
</dbReference>
<sequence length="764" mass="85196">MHGGAAAGTPPGASPPRGAPQPGKDPTWVRGAPSAVTVAGTRKSHARRGLARPPPTVGTEGRAALRQPLAGIRQLPKAPPGRSGARGAKKRSPGRRRPRGPLGSGVGRDGRQPRPAEDSGSGSPASQLAGARRRSRRLDAFVVGLRLPVCGWRSNPGWRRAERIPFQSECPGGGWREDPRVGAPGRQRVLRSGPLGERERRTPGPFPRGGCLQRGLEEGVSMEPGGRGSLFEDSDLLHAGNPKENDVTAVLLTPGSQVIRISVAWRQRVSQWTTNSPENELMIRDMAKALTQWRQLNSPQGDVPEKPRNLVLLGLPISTPDVISQLEHEEELKREVPKAAAPDWETIPESKELTPEKGISEEESAPGVLIVRFSKEGSSEHEDSLESQQENHEKHLIQDTVTQKSSRERSYQFDEFRRSCTRRSLLVQQQGERLHHCESFKNNLKQNSEIIRHERICAGKKPWKCSECEKAFSYYSAFVLHQRIHTGEKPYECKECGKAFSQSIHLTLHQRIHTGEKPYECHECGKAFSHRSALIRHHIIHTGEKPYECNECGKAFNQSSYLTQHQRIHTGEKPYECNECGKAFSQSTFLTQHQVIHTGEKPYKCNECGKAFSDRSGLIQHQRTHTGERPYECNECGKAFGYCSALTQHQRTHTGEKPYKCNDCAKAFSDRSALIRHQRTHTGEKPYKCKDCGKAFSQSSSLTKHQKTHTGEKPYKCKECGKAFSQSSSLSQHQKTHAGVKTKKYVQAFSERLTFGQHKRIHTG</sequence>
<keyword evidence="8" id="KW-0805">Transcription regulation</keyword>
<dbReference type="PROSITE" id="PS00028">
    <property type="entry name" value="ZINC_FINGER_C2H2_1"/>
    <property type="match status" value="10"/>
</dbReference>
<feature type="region of interest" description="Disordered" evidence="13">
    <location>
        <begin position="175"/>
        <end position="211"/>
    </location>
</feature>
<dbReference type="FunFam" id="3.30.160.60:FF:002343">
    <property type="entry name" value="Zinc finger protein 33A"/>
    <property type="match status" value="2"/>
</dbReference>
<feature type="compositionally biased region" description="Basic and acidic residues" evidence="13">
    <location>
        <begin position="379"/>
        <end position="397"/>
    </location>
</feature>
<evidence type="ECO:0000256" key="3">
    <source>
        <dbReference type="ARBA" id="ARBA00006991"/>
    </source>
</evidence>
<keyword evidence="16" id="KW-1185">Reference proteome</keyword>
<evidence type="ECO:0000313" key="15">
    <source>
        <dbReference type="Ensembl" id="ENSMFAP00000052471.1"/>
    </source>
</evidence>
<dbReference type="AlphaFoldDB" id="A0A7N9ICD8"/>
<evidence type="ECO:0000256" key="9">
    <source>
        <dbReference type="ARBA" id="ARBA00023125"/>
    </source>
</evidence>
<feature type="domain" description="C2H2-type" evidence="14">
    <location>
        <begin position="463"/>
        <end position="490"/>
    </location>
</feature>
<evidence type="ECO:0000256" key="6">
    <source>
        <dbReference type="ARBA" id="ARBA00022771"/>
    </source>
</evidence>
<dbReference type="InterPro" id="IPR036236">
    <property type="entry name" value="Znf_C2H2_sf"/>
</dbReference>
<evidence type="ECO:0000256" key="4">
    <source>
        <dbReference type="ARBA" id="ARBA00022723"/>
    </source>
</evidence>
<feature type="domain" description="C2H2-type" evidence="14">
    <location>
        <begin position="491"/>
        <end position="518"/>
    </location>
</feature>
<reference evidence="15" key="2">
    <citation type="submission" date="2025-08" db="UniProtKB">
        <authorList>
            <consortium name="Ensembl"/>
        </authorList>
    </citation>
    <scope>IDENTIFICATION</scope>
</reference>
<dbReference type="Proteomes" id="UP000233100">
    <property type="component" value="Chromosome 13"/>
</dbReference>
<dbReference type="SMART" id="SM00355">
    <property type="entry name" value="ZnF_C2H2"/>
    <property type="match status" value="10"/>
</dbReference>
<dbReference type="Bgee" id="ENSMFAG00000042935">
    <property type="expression patterns" value="Expressed in heart and 13 other cell types or tissues"/>
</dbReference>
<feature type="domain" description="C2H2-type" evidence="14">
    <location>
        <begin position="631"/>
        <end position="658"/>
    </location>
</feature>
<dbReference type="GeneTree" id="ENSGT00940000154488"/>
<reference evidence="15 16" key="1">
    <citation type="submission" date="2013-03" db="EMBL/GenBank/DDBJ databases">
        <authorList>
            <person name="Warren W."/>
            <person name="Wilson R.K."/>
        </authorList>
    </citation>
    <scope>NUCLEOTIDE SEQUENCE</scope>
</reference>
<keyword evidence="7" id="KW-0862">Zinc</keyword>
<protein>
    <submittedName>
        <fullName evidence="15">Zinc finger protein 892</fullName>
    </submittedName>
</protein>
<dbReference type="FunFam" id="3.30.160.60:FF:000016">
    <property type="entry name" value="zinc finger protein 37 homolog"/>
    <property type="match status" value="2"/>
</dbReference>
<evidence type="ECO:0000256" key="11">
    <source>
        <dbReference type="ARBA" id="ARBA00023242"/>
    </source>
</evidence>
<feature type="domain" description="C2H2-type" evidence="14">
    <location>
        <begin position="603"/>
        <end position="630"/>
    </location>
</feature>
<dbReference type="FunFam" id="3.30.160.60:FF:000102">
    <property type="entry name" value="zinc finger protein 850 isoform X1"/>
    <property type="match status" value="1"/>
</dbReference>
<feature type="region of interest" description="Disordered" evidence="13">
    <location>
        <begin position="379"/>
        <end position="404"/>
    </location>
</feature>
<evidence type="ECO:0000256" key="10">
    <source>
        <dbReference type="ARBA" id="ARBA00023163"/>
    </source>
</evidence>
<dbReference type="SUPFAM" id="SSF57667">
    <property type="entry name" value="beta-beta-alpha zinc fingers"/>
    <property type="match status" value="5"/>
</dbReference>
<dbReference type="FunFam" id="3.30.160.60:FF:000824">
    <property type="entry name" value="Zinc finger protein 184"/>
    <property type="match status" value="1"/>
</dbReference>
<dbReference type="GO" id="GO:0005654">
    <property type="term" value="C:nucleoplasm"/>
    <property type="evidence" value="ECO:0007669"/>
    <property type="project" value="UniProtKB-ARBA"/>
</dbReference>
<dbReference type="GO" id="GO:0001227">
    <property type="term" value="F:DNA-binding transcription repressor activity, RNA polymerase II-specific"/>
    <property type="evidence" value="ECO:0007669"/>
    <property type="project" value="UniProtKB-ARBA"/>
</dbReference>
<name>A0A7N9ICD8_MACFA</name>
<keyword evidence="4" id="KW-0479">Metal-binding</keyword>
<feature type="domain" description="C2H2-type" evidence="14">
    <location>
        <begin position="687"/>
        <end position="714"/>
    </location>
</feature>
<feature type="domain" description="C2H2-type" evidence="14">
    <location>
        <begin position="575"/>
        <end position="602"/>
    </location>
</feature>
<evidence type="ECO:0000256" key="2">
    <source>
        <dbReference type="ARBA" id="ARBA00004123"/>
    </source>
</evidence>
<comment type="subcellular location">
    <subcellularLocation>
        <location evidence="2">Nucleus</location>
    </subcellularLocation>
</comment>
<organism evidence="15 16">
    <name type="scientific">Macaca fascicularis</name>
    <name type="common">Crab-eating macaque</name>
    <name type="synonym">Cynomolgus monkey</name>
    <dbReference type="NCBI Taxonomy" id="9541"/>
    <lineage>
        <taxon>Eukaryota</taxon>
        <taxon>Metazoa</taxon>
        <taxon>Chordata</taxon>
        <taxon>Craniata</taxon>
        <taxon>Vertebrata</taxon>
        <taxon>Euteleostomi</taxon>
        <taxon>Mammalia</taxon>
        <taxon>Eutheria</taxon>
        <taxon>Euarchontoglires</taxon>
        <taxon>Primates</taxon>
        <taxon>Haplorrhini</taxon>
        <taxon>Catarrhini</taxon>
        <taxon>Cercopithecidae</taxon>
        <taxon>Cercopithecinae</taxon>
        <taxon>Macaca</taxon>
    </lineage>
</organism>
<evidence type="ECO:0000256" key="7">
    <source>
        <dbReference type="ARBA" id="ARBA00022833"/>
    </source>
</evidence>
<dbReference type="FunFam" id="3.30.160.60:FF:000737">
    <property type="entry name" value="Zinc finger protein 565"/>
    <property type="match status" value="1"/>
</dbReference>
<reference evidence="15" key="3">
    <citation type="submission" date="2025-09" db="UniProtKB">
        <authorList>
            <consortium name="Ensembl"/>
        </authorList>
    </citation>
    <scope>IDENTIFICATION</scope>
</reference>
<gene>
    <name evidence="15" type="primary">ZNF892</name>
</gene>
<dbReference type="GO" id="GO:0000978">
    <property type="term" value="F:RNA polymerase II cis-regulatory region sequence-specific DNA binding"/>
    <property type="evidence" value="ECO:0007669"/>
    <property type="project" value="TreeGrafter"/>
</dbReference>
<accession>A0A7N9ICD8</accession>
<evidence type="ECO:0000313" key="16">
    <source>
        <dbReference type="Proteomes" id="UP000233100"/>
    </source>
</evidence>
<feature type="domain" description="C2H2-type" evidence="14">
    <location>
        <begin position="547"/>
        <end position="574"/>
    </location>
</feature>
<comment type="function">
    <text evidence="1">May be involved in transcriptional regulation.</text>
</comment>
<keyword evidence="10" id="KW-0804">Transcription</keyword>
<dbReference type="Ensembl" id="ENSMFAT00000095385.1">
    <property type="protein sequence ID" value="ENSMFAP00000052471.1"/>
    <property type="gene ID" value="ENSMFAG00000042935.2"/>
</dbReference>
<evidence type="ECO:0000256" key="13">
    <source>
        <dbReference type="SAM" id="MobiDB-lite"/>
    </source>
</evidence>
<dbReference type="Pfam" id="PF00096">
    <property type="entry name" value="zf-C2H2"/>
    <property type="match status" value="10"/>
</dbReference>
<evidence type="ECO:0000256" key="12">
    <source>
        <dbReference type="PROSITE-ProRule" id="PRU00042"/>
    </source>
</evidence>
<evidence type="ECO:0000256" key="1">
    <source>
        <dbReference type="ARBA" id="ARBA00003767"/>
    </source>
</evidence>
<dbReference type="FunFam" id="3.30.160.60:FF:000058">
    <property type="entry name" value="Zinc finger protein 2 homolog"/>
    <property type="match status" value="1"/>
</dbReference>
<dbReference type="GO" id="GO:0008270">
    <property type="term" value="F:zinc ion binding"/>
    <property type="evidence" value="ECO:0007669"/>
    <property type="project" value="UniProtKB-KW"/>
</dbReference>
<proteinExistence type="inferred from homology"/>
<keyword evidence="5" id="KW-0677">Repeat</keyword>
<evidence type="ECO:0000256" key="5">
    <source>
        <dbReference type="ARBA" id="ARBA00022737"/>
    </source>
</evidence>
<dbReference type="InterPro" id="IPR001909">
    <property type="entry name" value="KRAB"/>
</dbReference>
<dbReference type="PANTHER" id="PTHR23226:SF366">
    <property type="entry name" value="ZINC FINGER PROTEIN ZFP2"/>
    <property type="match status" value="1"/>
</dbReference>
<feature type="region of interest" description="Disordered" evidence="13">
    <location>
        <begin position="1"/>
        <end position="134"/>
    </location>
</feature>
<feature type="domain" description="C2H2-type" evidence="14">
    <location>
        <begin position="659"/>
        <end position="686"/>
    </location>
</feature>
<dbReference type="PANTHER" id="PTHR23226">
    <property type="entry name" value="ZINC FINGER AND SCAN DOMAIN-CONTAINING"/>
    <property type="match status" value="1"/>
</dbReference>
<dbReference type="PROSITE" id="PS50157">
    <property type="entry name" value="ZINC_FINGER_C2H2_2"/>
    <property type="match status" value="10"/>
</dbReference>
<evidence type="ECO:0000259" key="14">
    <source>
        <dbReference type="PROSITE" id="PS50157"/>
    </source>
</evidence>
<dbReference type="FunFam" id="3.30.160.60:FF:000944">
    <property type="entry name" value="zinc finger protein 232 isoform X1"/>
    <property type="match status" value="1"/>
</dbReference>
<keyword evidence="11" id="KW-0539">Nucleus</keyword>
<dbReference type="FunFam" id="3.30.160.60:FF:000605">
    <property type="entry name" value="zinc finger protein 2 isoform X1"/>
    <property type="match status" value="1"/>
</dbReference>
<feature type="domain" description="C2H2-type" evidence="14">
    <location>
        <begin position="519"/>
        <end position="546"/>
    </location>
</feature>
<keyword evidence="6 12" id="KW-0863">Zinc-finger</keyword>
<feature type="compositionally biased region" description="Basic and acidic residues" evidence="13">
    <location>
        <begin position="348"/>
        <end position="360"/>
    </location>
</feature>